<keyword evidence="1" id="KW-0813">Transport</keyword>
<accession>A0A4R2LH14</accession>
<dbReference type="GO" id="GO:0016887">
    <property type="term" value="F:ATP hydrolysis activity"/>
    <property type="evidence" value="ECO:0007669"/>
    <property type="project" value="InterPro"/>
</dbReference>
<sequence>MATPVIEVRGLRTQFGLKVVHEDLDFSVRRGEIVALVGGSGSGKTTLLREITMLDAPSAGSVRLFGEETVGIGEAAAFALRRRFGMMFQLGALFSSLTVRENVAVPLREHTRLPAALIDDIAELKIALAGLPPDAAERYPAQLSGGMIKRAAVARAIALDPDLLFLDEPTAGLDPVGAAALDELVLQLRDTLGLTVVIVTHDLDTLWRVTDRVAFLGERRVLACEPMPVLTRSEHPLIRAYFTGPRARAAAAAQA</sequence>
<dbReference type="InterPro" id="IPR003439">
    <property type="entry name" value="ABC_transporter-like_ATP-bd"/>
</dbReference>
<dbReference type="EMBL" id="SLWY01000005">
    <property type="protein sequence ID" value="TCO82328.1"/>
    <property type="molecule type" value="Genomic_DNA"/>
</dbReference>
<dbReference type="InterPro" id="IPR027417">
    <property type="entry name" value="P-loop_NTPase"/>
</dbReference>
<evidence type="ECO:0000256" key="2">
    <source>
        <dbReference type="ARBA" id="ARBA00022741"/>
    </source>
</evidence>
<dbReference type="RefSeq" id="WP_132539664.1">
    <property type="nucleotide sequence ID" value="NZ_SLWY01000005.1"/>
</dbReference>
<keyword evidence="3 5" id="KW-0067">ATP-binding</keyword>
<dbReference type="PROSITE" id="PS00211">
    <property type="entry name" value="ABC_TRANSPORTER_1"/>
    <property type="match status" value="1"/>
</dbReference>
<dbReference type="PANTHER" id="PTHR43023:SF3">
    <property type="entry name" value="PROTEIN TRIGALACTOSYLDIACYLGLYCEROL 3, CHLOROPLASTIC"/>
    <property type="match status" value="1"/>
</dbReference>
<dbReference type="Proteomes" id="UP000295765">
    <property type="component" value="Unassembled WGS sequence"/>
</dbReference>
<evidence type="ECO:0000313" key="6">
    <source>
        <dbReference type="Proteomes" id="UP000295765"/>
    </source>
</evidence>
<dbReference type="SMART" id="SM00382">
    <property type="entry name" value="AAA"/>
    <property type="match status" value="1"/>
</dbReference>
<dbReference type="GO" id="GO:0005524">
    <property type="term" value="F:ATP binding"/>
    <property type="evidence" value="ECO:0007669"/>
    <property type="project" value="UniProtKB-KW"/>
</dbReference>
<evidence type="ECO:0000256" key="1">
    <source>
        <dbReference type="ARBA" id="ARBA00022448"/>
    </source>
</evidence>
<dbReference type="InterPro" id="IPR003593">
    <property type="entry name" value="AAA+_ATPase"/>
</dbReference>
<dbReference type="InterPro" id="IPR017871">
    <property type="entry name" value="ABC_transporter-like_CS"/>
</dbReference>
<dbReference type="AlphaFoldDB" id="A0A4R2LH14"/>
<gene>
    <name evidence="5" type="ORF">EV699_105118</name>
</gene>
<evidence type="ECO:0000256" key="3">
    <source>
        <dbReference type="ARBA" id="ARBA00022840"/>
    </source>
</evidence>
<dbReference type="OrthoDB" id="9802264at2"/>
<proteinExistence type="predicted"/>
<feature type="domain" description="ABC transporter" evidence="4">
    <location>
        <begin position="6"/>
        <end position="243"/>
    </location>
</feature>
<dbReference type="Pfam" id="PF00005">
    <property type="entry name" value="ABC_tran"/>
    <property type="match status" value="1"/>
</dbReference>
<evidence type="ECO:0000259" key="4">
    <source>
        <dbReference type="PROSITE" id="PS50893"/>
    </source>
</evidence>
<keyword evidence="6" id="KW-1185">Reference proteome</keyword>
<dbReference type="SUPFAM" id="SSF52540">
    <property type="entry name" value="P-loop containing nucleoside triphosphate hydrolases"/>
    <property type="match status" value="1"/>
</dbReference>
<dbReference type="Gene3D" id="3.40.50.300">
    <property type="entry name" value="P-loop containing nucleotide triphosphate hydrolases"/>
    <property type="match status" value="1"/>
</dbReference>
<reference evidence="5 6" key="1">
    <citation type="submission" date="2019-03" db="EMBL/GenBank/DDBJ databases">
        <title>Genomic Encyclopedia of Type Strains, Phase IV (KMG-IV): sequencing the most valuable type-strain genomes for metagenomic binning, comparative biology and taxonomic classification.</title>
        <authorList>
            <person name="Goeker M."/>
        </authorList>
    </citation>
    <scope>NUCLEOTIDE SEQUENCE [LARGE SCALE GENOMIC DNA]</scope>
    <source>
        <strain evidence="5 6">DSM 25287</strain>
    </source>
</reference>
<comment type="caution">
    <text evidence="5">The sequence shown here is derived from an EMBL/GenBank/DDBJ whole genome shotgun (WGS) entry which is preliminary data.</text>
</comment>
<dbReference type="PANTHER" id="PTHR43023">
    <property type="entry name" value="PROTEIN TRIGALACTOSYLDIACYLGLYCEROL 3, CHLOROPLASTIC"/>
    <property type="match status" value="1"/>
</dbReference>
<organism evidence="5 6">
    <name type="scientific">Plasticicumulans lactativorans</name>
    <dbReference type="NCBI Taxonomy" id="1133106"/>
    <lineage>
        <taxon>Bacteria</taxon>
        <taxon>Pseudomonadati</taxon>
        <taxon>Pseudomonadota</taxon>
        <taxon>Gammaproteobacteria</taxon>
        <taxon>Candidatus Competibacteraceae</taxon>
        <taxon>Plasticicumulans</taxon>
    </lineage>
</organism>
<evidence type="ECO:0000313" key="5">
    <source>
        <dbReference type="EMBL" id="TCO82328.1"/>
    </source>
</evidence>
<keyword evidence="2" id="KW-0547">Nucleotide-binding</keyword>
<protein>
    <submittedName>
        <fullName evidence="5">Phospholipid/cholesterol/gamma-HCH transport system ATP-binding protein</fullName>
    </submittedName>
</protein>
<dbReference type="CDD" id="cd03261">
    <property type="entry name" value="ABC_Org_Solvent_Resistant"/>
    <property type="match status" value="1"/>
</dbReference>
<dbReference type="PROSITE" id="PS50893">
    <property type="entry name" value="ABC_TRANSPORTER_2"/>
    <property type="match status" value="1"/>
</dbReference>
<name>A0A4R2LH14_9GAMM</name>